<organism evidence="1 2">
    <name type="scientific">Pristionchus fissidentatus</name>
    <dbReference type="NCBI Taxonomy" id="1538716"/>
    <lineage>
        <taxon>Eukaryota</taxon>
        <taxon>Metazoa</taxon>
        <taxon>Ecdysozoa</taxon>
        <taxon>Nematoda</taxon>
        <taxon>Chromadorea</taxon>
        <taxon>Rhabditida</taxon>
        <taxon>Rhabditina</taxon>
        <taxon>Diplogasteromorpha</taxon>
        <taxon>Diplogasteroidea</taxon>
        <taxon>Neodiplogasteridae</taxon>
        <taxon>Pristionchus</taxon>
    </lineage>
</organism>
<accession>A0AAV5VT16</accession>
<sequence>LPHRLWVFQALPIDITLVSFWKEQDRPASLYPAIIAVPPIDPLLDPRIQSGGSAKAPLLPSCGPLVNSTKSVFLPPVKRPKIFNDGFMDVDRY</sequence>
<keyword evidence="2" id="KW-1185">Reference proteome</keyword>
<feature type="non-terminal residue" evidence="1">
    <location>
        <position position="1"/>
    </location>
</feature>
<name>A0AAV5VT16_9BILA</name>
<evidence type="ECO:0000313" key="1">
    <source>
        <dbReference type="EMBL" id="GMT21524.1"/>
    </source>
</evidence>
<proteinExistence type="predicted"/>
<gene>
    <name evidence="1" type="ORF">PFISCL1PPCAC_12821</name>
</gene>
<reference evidence="1" key="1">
    <citation type="submission" date="2023-10" db="EMBL/GenBank/DDBJ databases">
        <title>Genome assembly of Pristionchus species.</title>
        <authorList>
            <person name="Yoshida K."/>
            <person name="Sommer R.J."/>
        </authorList>
    </citation>
    <scope>NUCLEOTIDE SEQUENCE</scope>
    <source>
        <strain evidence="1">RS5133</strain>
    </source>
</reference>
<dbReference type="Proteomes" id="UP001432322">
    <property type="component" value="Unassembled WGS sequence"/>
</dbReference>
<evidence type="ECO:0000313" key="2">
    <source>
        <dbReference type="Proteomes" id="UP001432322"/>
    </source>
</evidence>
<dbReference type="EMBL" id="BTSY01000004">
    <property type="protein sequence ID" value="GMT21524.1"/>
    <property type="molecule type" value="Genomic_DNA"/>
</dbReference>
<comment type="caution">
    <text evidence="1">The sequence shown here is derived from an EMBL/GenBank/DDBJ whole genome shotgun (WGS) entry which is preliminary data.</text>
</comment>
<protein>
    <submittedName>
        <fullName evidence="1">Uncharacterized protein</fullName>
    </submittedName>
</protein>
<dbReference type="AlphaFoldDB" id="A0AAV5VT16"/>